<dbReference type="Pfam" id="PF01430">
    <property type="entry name" value="HSP33"/>
    <property type="match status" value="1"/>
</dbReference>
<keyword evidence="8" id="KW-1185">Reference proteome</keyword>
<dbReference type="CDD" id="cd00498">
    <property type="entry name" value="Hsp33"/>
    <property type="match status" value="1"/>
</dbReference>
<dbReference type="RefSeq" id="WP_111198947.1">
    <property type="nucleotide sequence ID" value="NZ_QKVK01000005.1"/>
</dbReference>
<evidence type="ECO:0000256" key="5">
    <source>
        <dbReference type="ARBA" id="ARBA00023284"/>
    </source>
</evidence>
<dbReference type="GO" id="GO:0044183">
    <property type="term" value="F:protein folding chaperone"/>
    <property type="evidence" value="ECO:0007669"/>
    <property type="project" value="TreeGrafter"/>
</dbReference>
<dbReference type="GO" id="GO:0005737">
    <property type="term" value="C:cytoplasm"/>
    <property type="evidence" value="ECO:0007669"/>
    <property type="project" value="InterPro"/>
</dbReference>
<dbReference type="NCBIfam" id="NF002386">
    <property type="entry name" value="PRK01402.1"/>
    <property type="match status" value="1"/>
</dbReference>
<dbReference type="PANTHER" id="PTHR30111:SF1">
    <property type="entry name" value="33 KDA CHAPERONIN"/>
    <property type="match status" value="1"/>
</dbReference>
<dbReference type="InterPro" id="IPR023212">
    <property type="entry name" value="Hsp33_helix_hairpin_bin_dom_sf"/>
</dbReference>
<dbReference type="InterPro" id="IPR016153">
    <property type="entry name" value="Heat_shock_Hsp33_N"/>
</dbReference>
<dbReference type="PANTHER" id="PTHR30111">
    <property type="entry name" value="33 KDA CHAPERONIN"/>
    <property type="match status" value="1"/>
</dbReference>
<keyword evidence="1" id="KW-0963">Cytoplasm</keyword>
<name>A0A2W2AVR9_9HYPH</name>
<organism evidence="7 8">
    <name type="scientific">Aestuariivirga litoralis</name>
    <dbReference type="NCBI Taxonomy" id="2650924"/>
    <lineage>
        <taxon>Bacteria</taxon>
        <taxon>Pseudomonadati</taxon>
        <taxon>Pseudomonadota</taxon>
        <taxon>Alphaproteobacteria</taxon>
        <taxon>Hyphomicrobiales</taxon>
        <taxon>Aestuariivirgaceae</taxon>
        <taxon>Aestuariivirga</taxon>
    </lineage>
</organism>
<keyword evidence="2" id="KW-0862">Zinc</keyword>
<evidence type="ECO:0000256" key="6">
    <source>
        <dbReference type="SAM" id="MobiDB-lite"/>
    </source>
</evidence>
<keyword evidence="4" id="KW-0143">Chaperone</keyword>
<evidence type="ECO:0000256" key="3">
    <source>
        <dbReference type="ARBA" id="ARBA00023157"/>
    </source>
</evidence>
<accession>A0A2W2AVR9</accession>
<dbReference type="Gene3D" id="3.55.30.10">
    <property type="entry name" value="Hsp33 domain"/>
    <property type="match status" value="1"/>
</dbReference>
<sequence>MAEAAPLPADDLVLPFEIKPLGVRGRLVRLGPAVDDILHRHSYPAPVSALLAEAVALAAILGAMLKFDGKFILQTKTDGPVDMIVADYVAPGKVRGYARFDAARVAALKTPSQASLLGTGYLAMTVDQGPDMERYQGIVPLDGADLTAAAHSYFEKSEQIPTRLRMAAGPLIQRGNKGEAWRAGAIKVQHLPREGGSSPLPSHSGDAPEGADVAPQENDDWVKARLLLDTVEAHELLDPQLSAEQLLYRLYHEDGVTAYPATHLERYCSCSQDSITRMLARFPAEDRADMVTDGEIAVTCEFCSTTYKVKPGDLAP</sequence>
<dbReference type="AlphaFoldDB" id="A0A2W2AVR9"/>
<dbReference type="GO" id="GO:0051082">
    <property type="term" value="F:unfolded protein binding"/>
    <property type="evidence" value="ECO:0007669"/>
    <property type="project" value="InterPro"/>
</dbReference>
<dbReference type="SUPFAM" id="SSF118352">
    <property type="entry name" value="HSP33 redox switch-like"/>
    <property type="match status" value="1"/>
</dbReference>
<dbReference type="PIRSF" id="PIRSF005261">
    <property type="entry name" value="Heat_shock_Hsp33"/>
    <property type="match status" value="1"/>
</dbReference>
<evidence type="ECO:0000256" key="4">
    <source>
        <dbReference type="ARBA" id="ARBA00023186"/>
    </source>
</evidence>
<dbReference type="Gene3D" id="3.90.1280.10">
    <property type="entry name" value="HSP33 redox switch-like"/>
    <property type="match status" value="1"/>
</dbReference>
<gene>
    <name evidence="7" type="ORF">DK847_13040</name>
</gene>
<dbReference type="SUPFAM" id="SSF64397">
    <property type="entry name" value="Hsp33 domain"/>
    <property type="match status" value="1"/>
</dbReference>
<dbReference type="Proteomes" id="UP000248795">
    <property type="component" value="Unassembled WGS sequence"/>
</dbReference>
<dbReference type="InterPro" id="IPR000397">
    <property type="entry name" value="Heat_shock_Hsp33"/>
</dbReference>
<keyword evidence="5" id="KW-0676">Redox-active center</keyword>
<evidence type="ECO:0000313" key="8">
    <source>
        <dbReference type="Proteomes" id="UP000248795"/>
    </source>
</evidence>
<dbReference type="InterPro" id="IPR016154">
    <property type="entry name" value="Heat_shock_Hsp33_C"/>
</dbReference>
<evidence type="ECO:0000256" key="1">
    <source>
        <dbReference type="ARBA" id="ARBA00022490"/>
    </source>
</evidence>
<proteinExistence type="predicted"/>
<dbReference type="Gene3D" id="1.10.287.480">
    <property type="entry name" value="helix hairpin bin"/>
    <property type="match status" value="1"/>
</dbReference>
<comment type="caution">
    <text evidence="7">The sequence shown here is derived from an EMBL/GenBank/DDBJ whole genome shotgun (WGS) entry which is preliminary data.</text>
</comment>
<evidence type="ECO:0000256" key="2">
    <source>
        <dbReference type="ARBA" id="ARBA00022833"/>
    </source>
</evidence>
<reference evidence="8" key="1">
    <citation type="submission" date="2018-06" db="EMBL/GenBank/DDBJ databases">
        <title>Aestuariibacter litoralis strain KCTC 52945T.</title>
        <authorList>
            <person name="Li X."/>
            <person name="Salam N."/>
            <person name="Li J.-L."/>
            <person name="Chen Y.-M."/>
            <person name="Yang Z.-W."/>
            <person name="Zhang L.-Y."/>
            <person name="Han M.-X."/>
            <person name="Xiao M."/>
            <person name="Li W.-J."/>
        </authorList>
    </citation>
    <scope>NUCLEOTIDE SEQUENCE [LARGE SCALE GENOMIC DNA]</scope>
    <source>
        <strain evidence="8">KCTC 52945</strain>
    </source>
</reference>
<feature type="region of interest" description="Disordered" evidence="6">
    <location>
        <begin position="191"/>
        <end position="214"/>
    </location>
</feature>
<dbReference type="EMBL" id="QKVK01000005">
    <property type="protein sequence ID" value="PZF76710.1"/>
    <property type="molecule type" value="Genomic_DNA"/>
</dbReference>
<evidence type="ECO:0000313" key="7">
    <source>
        <dbReference type="EMBL" id="PZF76710.1"/>
    </source>
</evidence>
<protein>
    <submittedName>
        <fullName evidence="7">Hsp33 family molecular chaperone</fullName>
    </submittedName>
</protein>
<keyword evidence="3" id="KW-1015">Disulfide bond</keyword>
<dbReference type="GO" id="GO:0042026">
    <property type="term" value="P:protein refolding"/>
    <property type="evidence" value="ECO:0007669"/>
    <property type="project" value="TreeGrafter"/>
</dbReference>